<name>A0A833R6Z1_9POAL</name>
<dbReference type="AlphaFoldDB" id="A0A833R6Z1"/>
<feature type="region of interest" description="Disordered" evidence="2">
    <location>
        <begin position="1"/>
        <end position="22"/>
    </location>
</feature>
<organism evidence="3 4">
    <name type="scientific">Carex littledalei</name>
    <dbReference type="NCBI Taxonomy" id="544730"/>
    <lineage>
        <taxon>Eukaryota</taxon>
        <taxon>Viridiplantae</taxon>
        <taxon>Streptophyta</taxon>
        <taxon>Embryophyta</taxon>
        <taxon>Tracheophyta</taxon>
        <taxon>Spermatophyta</taxon>
        <taxon>Magnoliopsida</taxon>
        <taxon>Liliopsida</taxon>
        <taxon>Poales</taxon>
        <taxon>Cyperaceae</taxon>
        <taxon>Cyperoideae</taxon>
        <taxon>Cariceae</taxon>
        <taxon>Carex</taxon>
        <taxon>Carex subgen. Euthyceras</taxon>
    </lineage>
</organism>
<dbReference type="GO" id="GO:0009733">
    <property type="term" value="P:response to auxin"/>
    <property type="evidence" value="ECO:0007669"/>
    <property type="project" value="InterPro"/>
</dbReference>
<protein>
    <submittedName>
        <fullName evidence="3">Auxin-responsive protein SAUR32</fullName>
    </submittedName>
</protein>
<dbReference type="PANTHER" id="PTHR31374">
    <property type="entry name" value="AUXIN-INDUCED PROTEIN-LIKE-RELATED"/>
    <property type="match status" value="1"/>
</dbReference>
<dbReference type="InterPro" id="IPR003676">
    <property type="entry name" value="SAUR_fam"/>
</dbReference>
<dbReference type="Pfam" id="PF02519">
    <property type="entry name" value="Auxin_inducible"/>
    <property type="match status" value="1"/>
</dbReference>
<evidence type="ECO:0000256" key="1">
    <source>
        <dbReference type="ARBA" id="ARBA00006974"/>
    </source>
</evidence>
<proteinExistence type="inferred from homology"/>
<keyword evidence="4" id="KW-1185">Reference proteome</keyword>
<sequence length="195" mass="22046">MAMRNREETMKPTKNGKTVPGVPVKPTTVAKICDFFRKCQNTHMADRQSIFRSSSDTLVPYVKAVYFDDNGNDYSTSEDESDSDNSFIYPDIPRGHFGVLVGLPDQELMRFVMPIKFLSLPPFQVMLTKSNEAYGFNTDGPLQLPVDANAFRYILQCSLAQYKDVPIPQHDCNISSDEDENSLGFGDYDLLTFSR</sequence>
<evidence type="ECO:0000313" key="3">
    <source>
        <dbReference type="EMBL" id="KAF3339325.1"/>
    </source>
</evidence>
<reference evidence="3" key="1">
    <citation type="submission" date="2020-01" db="EMBL/GenBank/DDBJ databases">
        <title>Genome sequence of Kobresia littledalei, the first chromosome-level genome in the family Cyperaceae.</title>
        <authorList>
            <person name="Qu G."/>
        </authorList>
    </citation>
    <scope>NUCLEOTIDE SEQUENCE</scope>
    <source>
        <strain evidence="3">C.B.Clarke</strain>
        <tissue evidence="3">Leaf</tissue>
    </source>
</reference>
<gene>
    <name evidence="3" type="ORF">FCM35_KLT16796</name>
</gene>
<feature type="compositionally biased region" description="Basic and acidic residues" evidence="2">
    <location>
        <begin position="1"/>
        <end position="11"/>
    </location>
</feature>
<dbReference type="Proteomes" id="UP000623129">
    <property type="component" value="Unassembled WGS sequence"/>
</dbReference>
<dbReference type="EMBL" id="SWLB01000004">
    <property type="protein sequence ID" value="KAF3339325.1"/>
    <property type="molecule type" value="Genomic_DNA"/>
</dbReference>
<evidence type="ECO:0000256" key="2">
    <source>
        <dbReference type="SAM" id="MobiDB-lite"/>
    </source>
</evidence>
<evidence type="ECO:0000313" key="4">
    <source>
        <dbReference type="Proteomes" id="UP000623129"/>
    </source>
</evidence>
<dbReference type="PANTHER" id="PTHR31374:SF32">
    <property type="entry name" value="SAUR FAMILY PROTEIN"/>
    <property type="match status" value="1"/>
</dbReference>
<comment type="caution">
    <text evidence="3">The sequence shown here is derived from an EMBL/GenBank/DDBJ whole genome shotgun (WGS) entry which is preliminary data.</text>
</comment>
<dbReference type="OrthoDB" id="1897212at2759"/>
<comment type="similarity">
    <text evidence="1">Belongs to the ARG7 family.</text>
</comment>
<accession>A0A833R6Z1</accession>